<dbReference type="OrthoDB" id="273392at2"/>
<evidence type="ECO:0000259" key="4">
    <source>
        <dbReference type="PROSITE" id="PS50893"/>
    </source>
</evidence>
<dbReference type="RefSeq" id="WP_145194763.1">
    <property type="nucleotide sequence ID" value="NZ_CP036434.1"/>
</dbReference>
<dbReference type="PANTHER" id="PTHR24220:SF659">
    <property type="entry name" value="TRANSPORTER, PUTATIVE-RELATED"/>
    <property type="match status" value="1"/>
</dbReference>
<keyword evidence="5" id="KW-0449">Lipoprotein</keyword>
<dbReference type="Pfam" id="PF00005">
    <property type="entry name" value="ABC_tran"/>
    <property type="match status" value="1"/>
</dbReference>
<dbReference type="SMART" id="SM00382">
    <property type="entry name" value="AAA"/>
    <property type="match status" value="1"/>
</dbReference>
<dbReference type="PANTHER" id="PTHR24220">
    <property type="entry name" value="IMPORT ATP-BINDING PROTEIN"/>
    <property type="match status" value="1"/>
</dbReference>
<dbReference type="InterPro" id="IPR015854">
    <property type="entry name" value="ABC_transpr_LolD-like"/>
</dbReference>
<evidence type="ECO:0000256" key="1">
    <source>
        <dbReference type="ARBA" id="ARBA00022448"/>
    </source>
</evidence>
<keyword evidence="3 5" id="KW-0067">ATP-binding</keyword>
<dbReference type="PROSITE" id="PS50893">
    <property type="entry name" value="ABC_TRANSPORTER_2"/>
    <property type="match status" value="1"/>
</dbReference>
<dbReference type="EMBL" id="CP036434">
    <property type="protein sequence ID" value="QDV05350.1"/>
    <property type="molecule type" value="Genomic_DNA"/>
</dbReference>
<reference evidence="5 6" key="1">
    <citation type="submission" date="2019-02" db="EMBL/GenBank/DDBJ databases">
        <title>Deep-cultivation of Planctomycetes and their phenomic and genomic characterization uncovers novel biology.</title>
        <authorList>
            <person name="Wiegand S."/>
            <person name="Jogler M."/>
            <person name="Boedeker C."/>
            <person name="Pinto D."/>
            <person name="Vollmers J."/>
            <person name="Rivas-Marin E."/>
            <person name="Kohn T."/>
            <person name="Peeters S.H."/>
            <person name="Heuer A."/>
            <person name="Rast P."/>
            <person name="Oberbeckmann S."/>
            <person name="Bunk B."/>
            <person name="Jeske O."/>
            <person name="Meyerdierks A."/>
            <person name="Storesund J.E."/>
            <person name="Kallscheuer N."/>
            <person name="Luecker S."/>
            <person name="Lage O.M."/>
            <person name="Pohl T."/>
            <person name="Merkel B.J."/>
            <person name="Hornburger P."/>
            <person name="Mueller R.-W."/>
            <person name="Bruemmer F."/>
            <person name="Labrenz M."/>
            <person name="Spormann A.M."/>
            <person name="Op den Camp H."/>
            <person name="Overmann J."/>
            <person name="Amann R."/>
            <person name="Jetten M.S.M."/>
            <person name="Mascher T."/>
            <person name="Medema M.H."/>
            <person name="Devos D.P."/>
            <person name="Kaster A.-K."/>
            <person name="Ovreas L."/>
            <person name="Rohde M."/>
            <person name="Galperin M.Y."/>
            <person name="Jogler C."/>
        </authorList>
    </citation>
    <scope>NUCLEOTIDE SEQUENCE [LARGE SCALE GENOMIC DNA]</scope>
    <source>
        <strain evidence="5 6">Poly30</strain>
    </source>
</reference>
<dbReference type="InterPro" id="IPR003439">
    <property type="entry name" value="ABC_transporter-like_ATP-bd"/>
</dbReference>
<evidence type="ECO:0000313" key="6">
    <source>
        <dbReference type="Proteomes" id="UP000320390"/>
    </source>
</evidence>
<proteinExistence type="predicted"/>
<sequence>MALLELRGIKKSYKSPDGQIQEILDVPAFDVEAASEVAIAGTSGCGKTTFLNIIAGLLTPDAGQVRFEGQVVSDLGEAKRDAWRAKNLGYVFQTFQLLGGYTALENVLLGMTFGPGADRDFAAALLTQLGLGDRLRHRPSQMSIGQQQRVALARALANRPKIVLADEPTGNLDPRFALEALEMLRGLCREHGAALVCVSHDPRVLEAFDKSLDFRDLNLAMAREVPS</sequence>
<dbReference type="InterPro" id="IPR017911">
    <property type="entry name" value="MacB-like_ATP-bd"/>
</dbReference>
<evidence type="ECO:0000256" key="2">
    <source>
        <dbReference type="ARBA" id="ARBA00022741"/>
    </source>
</evidence>
<dbReference type="GO" id="GO:0005886">
    <property type="term" value="C:plasma membrane"/>
    <property type="evidence" value="ECO:0007669"/>
    <property type="project" value="TreeGrafter"/>
</dbReference>
<dbReference type="EC" id="3.6.3.-" evidence="5"/>
<dbReference type="SUPFAM" id="SSF52540">
    <property type="entry name" value="P-loop containing nucleoside triphosphate hydrolases"/>
    <property type="match status" value="1"/>
</dbReference>
<accession>A0A518EMN6</accession>
<name>A0A518EMN6_9BACT</name>
<organism evidence="5 6">
    <name type="scientific">Saltatorellus ferox</name>
    <dbReference type="NCBI Taxonomy" id="2528018"/>
    <lineage>
        <taxon>Bacteria</taxon>
        <taxon>Pseudomonadati</taxon>
        <taxon>Planctomycetota</taxon>
        <taxon>Planctomycetia</taxon>
        <taxon>Planctomycetia incertae sedis</taxon>
        <taxon>Saltatorellus</taxon>
    </lineage>
</organism>
<dbReference type="InterPro" id="IPR027417">
    <property type="entry name" value="P-loop_NTPase"/>
</dbReference>
<dbReference type="InterPro" id="IPR003593">
    <property type="entry name" value="AAA+_ATPase"/>
</dbReference>
<feature type="domain" description="ABC transporter" evidence="4">
    <location>
        <begin position="4"/>
        <end position="227"/>
    </location>
</feature>
<dbReference type="GO" id="GO:0005524">
    <property type="term" value="F:ATP binding"/>
    <property type="evidence" value="ECO:0007669"/>
    <property type="project" value="UniProtKB-KW"/>
</dbReference>
<dbReference type="GO" id="GO:0016887">
    <property type="term" value="F:ATP hydrolysis activity"/>
    <property type="evidence" value="ECO:0007669"/>
    <property type="project" value="InterPro"/>
</dbReference>
<dbReference type="CDD" id="cd03255">
    <property type="entry name" value="ABC_MJ0796_LolCDE_FtsE"/>
    <property type="match status" value="1"/>
</dbReference>
<dbReference type="GO" id="GO:0022857">
    <property type="term" value="F:transmembrane transporter activity"/>
    <property type="evidence" value="ECO:0007669"/>
    <property type="project" value="TreeGrafter"/>
</dbReference>
<gene>
    <name evidence="5" type="primary">lolD_1</name>
    <name evidence="5" type="ORF">Poly30_08470</name>
</gene>
<keyword evidence="2" id="KW-0547">Nucleotide-binding</keyword>
<dbReference type="AlphaFoldDB" id="A0A518EMN6"/>
<dbReference type="Gene3D" id="3.40.50.300">
    <property type="entry name" value="P-loop containing nucleotide triphosphate hydrolases"/>
    <property type="match status" value="1"/>
</dbReference>
<keyword evidence="1" id="KW-0813">Transport</keyword>
<evidence type="ECO:0000256" key="3">
    <source>
        <dbReference type="ARBA" id="ARBA00022840"/>
    </source>
</evidence>
<keyword evidence="6" id="KW-1185">Reference proteome</keyword>
<evidence type="ECO:0000313" key="5">
    <source>
        <dbReference type="EMBL" id="QDV05350.1"/>
    </source>
</evidence>
<keyword evidence="5" id="KW-0378">Hydrolase</keyword>
<protein>
    <submittedName>
        <fullName evidence="5">Lipoprotein-releasing system ATP-binding protein LolD</fullName>
        <ecNumber evidence="5">3.6.3.-</ecNumber>
    </submittedName>
</protein>
<dbReference type="Proteomes" id="UP000320390">
    <property type="component" value="Chromosome"/>
</dbReference>